<organism evidence="1 2">
    <name type="scientific">Paenibacillus popilliae</name>
    <name type="common">Bacillus popilliae</name>
    <dbReference type="NCBI Taxonomy" id="78057"/>
    <lineage>
        <taxon>Bacteria</taxon>
        <taxon>Bacillati</taxon>
        <taxon>Bacillota</taxon>
        <taxon>Bacilli</taxon>
        <taxon>Bacillales</taxon>
        <taxon>Paenibacillaceae</taxon>
        <taxon>Paenibacillus</taxon>
    </lineage>
</organism>
<sequence length="233" mass="26532">MNANDFVCRLLIISLAKKERGITMRNKNNKKNILLIGGLAAALLLGGCSSGIITNQIVESVQGLEELEDTANFVNETVQNAVWDEVATEIEEDEDLENIEWDDVKDRMAQKKQKIEVHSITDGSLLHTIADNKQIFEFTKNLHIERWKYLRSIPEDAKDLLVYVTWSEKTKTVFGKNTGELYETSRNTLYKNKDGYYVVMEPLPSLSPIRKFYSKVPANVAEYLLSLVEADNK</sequence>
<protein>
    <recommendedName>
        <fullName evidence="3">Lipoprotein</fullName>
    </recommendedName>
</protein>
<dbReference type="Proteomes" id="UP000316208">
    <property type="component" value="Unassembled WGS sequence"/>
</dbReference>
<proteinExistence type="predicted"/>
<gene>
    <name evidence="1" type="ORF">C7Y44_05980</name>
</gene>
<comment type="caution">
    <text evidence="1">The sequence shown here is derived from an EMBL/GenBank/DDBJ whole genome shotgun (WGS) entry which is preliminary data.</text>
</comment>
<name>A0ABY3AZ57_PAEPP</name>
<dbReference type="EMBL" id="SADY01000001">
    <property type="protein sequence ID" value="TQR47168.1"/>
    <property type="molecule type" value="Genomic_DNA"/>
</dbReference>
<evidence type="ECO:0000313" key="1">
    <source>
        <dbReference type="EMBL" id="TQR47168.1"/>
    </source>
</evidence>
<evidence type="ECO:0008006" key="3">
    <source>
        <dbReference type="Google" id="ProtNLM"/>
    </source>
</evidence>
<reference evidence="1 2" key="1">
    <citation type="submission" date="2018-03" db="EMBL/GenBank/DDBJ databases">
        <title>Aerobic endospore-forming bacteria genome sequencing and assembly.</title>
        <authorList>
            <person name="Cavalcante D.A."/>
            <person name="Driks A."/>
            <person name="Putonti C."/>
            <person name="De-Souza M.T."/>
        </authorList>
    </citation>
    <scope>NUCLEOTIDE SEQUENCE [LARGE SCALE GENOMIC DNA]</scope>
    <source>
        <strain evidence="1 2">SDF0028</strain>
    </source>
</reference>
<accession>A0ABY3AZ57</accession>
<dbReference type="RefSeq" id="WP_142543220.1">
    <property type="nucleotide sequence ID" value="NZ_SADY01000001.1"/>
</dbReference>
<keyword evidence="2" id="KW-1185">Reference proteome</keyword>
<evidence type="ECO:0000313" key="2">
    <source>
        <dbReference type="Proteomes" id="UP000316208"/>
    </source>
</evidence>